<proteinExistence type="predicted"/>
<evidence type="ECO:0000313" key="2">
    <source>
        <dbReference type="Ensembl" id="ENSECRP00000003168.1"/>
    </source>
</evidence>
<dbReference type="PROSITE" id="PS50181">
    <property type="entry name" value="FBOX"/>
    <property type="match status" value="1"/>
</dbReference>
<organism evidence="2 3">
    <name type="scientific">Erpetoichthys calabaricus</name>
    <name type="common">Rope fish</name>
    <name type="synonym">Calamoichthys calabaricus</name>
    <dbReference type="NCBI Taxonomy" id="27687"/>
    <lineage>
        <taxon>Eukaryota</taxon>
        <taxon>Metazoa</taxon>
        <taxon>Chordata</taxon>
        <taxon>Craniata</taxon>
        <taxon>Vertebrata</taxon>
        <taxon>Euteleostomi</taxon>
        <taxon>Actinopterygii</taxon>
        <taxon>Polypteriformes</taxon>
        <taxon>Polypteridae</taxon>
        <taxon>Erpetoichthys</taxon>
    </lineage>
</organism>
<dbReference type="InterPro" id="IPR001810">
    <property type="entry name" value="F-box_dom"/>
</dbReference>
<accession>A0A8C4RKN0</accession>
<feature type="domain" description="F-box" evidence="1">
    <location>
        <begin position="42"/>
        <end position="88"/>
    </location>
</feature>
<reference evidence="2" key="1">
    <citation type="submission" date="2021-06" db="EMBL/GenBank/DDBJ databases">
        <authorList>
            <consortium name="Wellcome Sanger Institute Data Sharing"/>
        </authorList>
    </citation>
    <scope>NUCLEOTIDE SEQUENCE [LARGE SCALE GENOMIC DNA]</scope>
</reference>
<reference evidence="2" key="3">
    <citation type="submission" date="2025-09" db="UniProtKB">
        <authorList>
            <consortium name="Ensembl"/>
        </authorList>
    </citation>
    <scope>IDENTIFICATION</scope>
</reference>
<dbReference type="CDD" id="cd09917">
    <property type="entry name" value="F-box_SF"/>
    <property type="match status" value="1"/>
</dbReference>
<reference evidence="2" key="2">
    <citation type="submission" date="2025-08" db="UniProtKB">
        <authorList>
            <consortium name="Ensembl"/>
        </authorList>
    </citation>
    <scope>IDENTIFICATION</scope>
</reference>
<dbReference type="Ensembl" id="ENSECRT00000003222.1">
    <property type="protein sequence ID" value="ENSECRP00000003168.1"/>
    <property type="gene ID" value="ENSECRG00000002161.1"/>
</dbReference>
<protein>
    <submittedName>
        <fullName evidence="2">Si:dkeyp-114g9.1</fullName>
    </submittedName>
</protein>
<sequence length="450" mass="52752">MELGGGEWEKMLIERLPVLPGLPSRSCRDEANTVGEPSQTSNTGLFHLSEEVLVFILRFLDPFSLLRAGSTCKRLFRICSCSSIWTRHCQALFGVSFRTSPVSPKDAFRLLFMWRKLYQMLPCNRHFQKKLLAEFPPPRYWIQWLVLEERVPLPPVKLPDFEIEYIWGVKKECFDETHKEDSETCTGYIFKYDWKELYHLTLLHHGSFGNLLLHVLNRQNGNGIQTLENYFSMCKSLVAWILGRDWGRLKRRKVYHDTLEGVYRVLKTEMRTSLIDHDHFWQVAKVQMARVCKLEETAVNYVNWKMIDSGPYYRLYLVSGNSIYLEHIKGFLRRKRLISDWFLQDENLWVRHLLSEELCQLLEFDTKILEGSLHGDTLSAHLSRIIWLYLHSGQELYMDAVKGFVLECAGARLKFYSSVNTGFYSSSSSDRECLNTHVELCANEHFLTYG</sequence>
<dbReference type="AlphaFoldDB" id="A0A8C4RKN0"/>
<keyword evidence="3" id="KW-1185">Reference proteome</keyword>
<dbReference type="Gene3D" id="1.20.1280.50">
    <property type="match status" value="1"/>
</dbReference>
<dbReference type="Pfam" id="PF12937">
    <property type="entry name" value="F-box-like"/>
    <property type="match status" value="1"/>
</dbReference>
<evidence type="ECO:0000259" key="1">
    <source>
        <dbReference type="PROSITE" id="PS50181"/>
    </source>
</evidence>
<dbReference type="Proteomes" id="UP000694620">
    <property type="component" value="Chromosome 3"/>
</dbReference>
<name>A0A8C4RKN0_ERPCA</name>
<dbReference type="SUPFAM" id="SSF81383">
    <property type="entry name" value="F-box domain"/>
    <property type="match status" value="1"/>
</dbReference>
<dbReference type="InterPro" id="IPR036047">
    <property type="entry name" value="F-box-like_dom_sf"/>
</dbReference>
<evidence type="ECO:0000313" key="3">
    <source>
        <dbReference type="Proteomes" id="UP000694620"/>
    </source>
</evidence>
<dbReference type="GeneTree" id="ENSGT00620000089228"/>